<reference evidence="2 3" key="1">
    <citation type="journal article" date="2016" name="Nat. Commun.">
        <title>Thousands of microbial genomes shed light on interconnected biogeochemical processes in an aquifer system.</title>
        <authorList>
            <person name="Anantharaman K."/>
            <person name="Brown C.T."/>
            <person name="Hug L.A."/>
            <person name="Sharon I."/>
            <person name="Castelle C.J."/>
            <person name="Probst A.J."/>
            <person name="Thomas B.C."/>
            <person name="Singh A."/>
            <person name="Wilkins M.J."/>
            <person name="Karaoz U."/>
            <person name="Brodie E.L."/>
            <person name="Williams K.H."/>
            <person name="Hubbard S.S."/>
            <person name="Banfield J.F."/>
        </authorList>
    </citation>
    <scope>NUCLEOTIDE SEQUENCE [LARGE SCALE GENOMIC DNA]</scope>
</reference>
<gene>
    <name evidence="2" type="ORF">A2931_03370</name>
</gene>
<protein>
    <submittedName>
        <fullName evidence="2">Uncharacterized protein</fullName>
    </submittedName>
</protein>
<comment type="caution">
    <text evidence="2">The sequence shown here is derived from an EMBL/GenBank/DDBJ whole genome shotgun (WGS) entry which is preliminary data.</text>
</comment>
<accession>A0A1G2EUC9</accession>
<organism evidence="2 3">
    <name type="scientific">Candidatus Niyogibacteria bacterium RIFCSPLOWO2_01_FULL_45_48</name>
    <dbReference type="NCBI Taxonomy" id="1801724"/>
    <lineage>
        <taxon>Bacteria</taxon>
        <taxon>Candidatus Niyogiibacteriota</taxon>
    </lineage>
</organism>
<feature type="region of interest" description="Disordered" evidence="1">
    <location>
        <begin position="72"/>
        <end position="98"/>
    </location>
</feature>
<dbReference type="AlphaFoldDB" id="A0A1G2EUC9"/>
<evidence type="ECO:0000313" key="2">
    <source>
        <dbReference type="EMBL" id="OGZ29406.1"/>
    </source>
</evidence>
<name>A0A1G2EUC9_9BACT</name>
<sequence>MEKEPQLQQPDDFDKEAAKFWEDEKERAVKDLQEALRIDQSLKLFMGYLEKGILNPDMPLGEALEKLEKKKFELTDTDPEEAEEAEEIEDEDEKKDGE</sequence>
<evidence type="ECO:0000256" key="1">
    <source>
        <dbReference type="SAM" id="MobiDB-lite"/>
    </source>
</evidence>
<dbReference type="Proteomes" id="UP000177486">
    <property type="component" value="Unassembled WGS sequence"/>
</dbReference>
<feature type="compositionally biased region" description="Acidic residues" evidence="1">
    <location>
        <begin position="75"/>
        <end position="98"/>
    </location>
</feature>
<dbReference type="EMBL" id="MHMQ01000037">
    <property type="protein sequence ID" value="OGZ29406.1"/>
    <property type="molecule type" value="Genomic_DNA"/>
</dbReference>
<proteinExistence type="predicted"/>
<evidence type="ECO:0000313" key="3">
    <source>
        <dbReference type="Proteomes" id="UP000177486"/>
    </source>
</evidence>